<name>A0ABR6E452_9HYPH</name>
<comment type="subcellular location">
    <subcellularLocation>
        <location evidence="1">Membrane</location>
        <topology evidence="1">Multi-pass membrane protein</topology>
    </subcellularLocation>
</comment>
<evidence type="ECO:0000313" key="3">
    <source>
        <dbReference type="EMBL" id="MBA9083336.1"/>
    </source>
</evidence>
<sequence>MQLSPIYFKNNPYNQITILFTLGIVFLLFFILGDSAYAAGAPVGLPWETPLKRIMRLISGPISFGVSLVAILIGGIVLVFGGEINRLVKWTARVVFVVSVVVFINALFAGALL</sequence>
<evidence type="ECO:0000313" key="4">
    <source>
        <dbReference type="Proteomes" id="UP000548119"/>
    </source>
</evidence>
<feature type="transmembrane region" description="Helical" evidence="2">
    <location>
        <begin position="62"/>
        <end position="82"/>
    </location>
</feature>
<comment type="caution">
    <text evidence="3">The sequence shown here is derived from an EMBL/GenBank/DDBJ whole genome shotgun (WGS) entry which is preliminary data.</text>
</comment>
<dbReference type="Proteomes" id="UP000548119">
    <property type="component" value="Unassembled WGS sequence"/>
</dbReference>
<keyword evidence="2" id="KW-0472">Membrane</keyword>
<organism evidence="3 4">
    <name type="scientific">Bartonella chomelii</name>
    <dbReference type="NCBI Taxonomy" id="236402"/>
    <lineage>
        <taxon>Bacteria</taxon>
        <taxon>Pseudomonadati</taxon>
        <taxon>Pseudomonadota</taxon>
        <taxon>Alphaproteobacteria</taxon>
        <taxon>Hyphomicrobiales</taxon>
        <taxon>Bartonellaceae</taxon>
        <taxon>Bartonella</taxon>
    </lineage>
</organism>
<protein>
    <submittedName>
        <fullName evidence="3">Type IV secretion system protein VirB2</fullName>
    </submittedName>
</protein>
<evidence type="ECO:0000256" key="1">
    <source>
        <dbReference type="ARBA" id="ARBA00004141"/>
    </source>
</evidence>
<reference evidence="3 4" key="1">
    <citation type="submission" date="2020-08" db="EMBL/GenBank/DDBJ databases">
        <title>Genomic Encyclopedia of Type Strains, Phase IV (KMG-IV): sequencing the most valuable type-strain genomes for metagenomic binning, comparative biology and taxonomic classification.</title>
        <authorList>
            <person name="Goeker M."/>
        </authorList>
    </citation>
    <scope>NUCLEOTIDE SEQUENCE [LARGE SCALE GENOMIC DNA]</scope>
    <source>
        <strain evidence="3 4">DSM 21431</strain>
    </source>
</reference>
<keyword evidence="4" id="KW-1185">Reference proteome</keyword>
<feature type="transmembrane region" description="Helical" evidence="2">
    <location>
        <begin position="94"/>
        <end position="112"/>
    </location>
</feature>
<keyword evidence="2" id="KW-1133">Transmembrane helix</keyword>
<dbReference type="RefSeq" id="WP_182480305.1">
    <property type="nucleotide sequence ID" value="NZ_CAWPNC010000006.1"/>
</dbReference>
<dbReference type="EMBL" id="JACJIR010000006">
    <property type="protein sequence ID" value="MBA9083336.1"/>
    <property type="molecule type" value="Genomic_DNA"/>
</dbReference>
<evidence type="ECO:0000256" key="2">
    <source>
        <dbReference type="SAM" id="Phobius"/>
    </source>
</evidence>
<dbReference type="InterPro" id="IPR007039">
    <property type="entry name" value="TrbC/VirB2"/>
</dbReference>
<proteinExistence type="predicted"/>
<gene>
    <name evidence="3" type="ORF">GGR10_001199</name>
</gene>
<accession>A0ABR6E452</accession>
<keyword evidence="2" id="KW-0812">Transmembrane</keyword>
<dbReference type="Pfam" id="PF04956">
    <property type="entry name" value="TrbC"/>
    <property type="match status" value="1"/>
</dbReference>